<comment type="caution">
    <text evidence="1">The sequence shown here is derived from an EMBL/GenBank/DDBJ whole genome shotgun (WGS) entry which is preliminary data.</text>
</comment>
<evidence type="ECO:0000313" key="1">
    <source>
        <dbReference type="EMBL" id="KAI9902563.1"/>
    </source>
</evidence>
<protein>
    <submittedName>
        <fullName evidence="1">Uncharacterized protein</fullName>
    </submittedName>
</protein>
<keyword evidence="2" id="KW-1185">Reference proteome</keyword>
<gene>
    <name evidence="1" type="ORF">N3K66_001915</name>
</gene>
<proteinExistence type="predicted"/>
<dbReference type="Proteomes" id="UP001163324">
    <property type="component" value="Chromosome 2"/>
</dbReference>
<dbReference type="EMBL" id="CM047941">
    <property type="protein sequence ID" value="KAI9902563.1"/>
    <property type="molecule type" value="Genomic_DNA"/>
</dbReference>
<accession>A0ACC0V8V5</accession>
<reference evidence="1" key="1">
    <citation type="submission" date="2022-10" db="EMBL/GenBank/DDBJ databases">
        <title>Complete Genome of Trichothecium roseum strain YXFP-22015, a Plant Pathogen Isolated from Citrus.</title>
        <authorList>
            <person name="Wang Y."/>
            <person name="Zhu L."/>
        </authorList>
    </citation>
    <scope>NUCLEOTIDE SEQUENCE</scope>
    <source>
        <strain evidence="1">YXFP-22015</strain>
    </source>
</reference>
<evidence type="ECO:0000313" key="2">
    <source>
        <dbReference type="Proteomes" id="UP001163324"/>
    </source>
</evidence>
<name>A0ACC0V8V5_9HYPO</name>
<sequence length="186" mass="20765">MNIFGLPRRPTSEWYAVGLTSSFPDVASQNTSLSEFSLCDASRKPGCRVFEIPKEHGAQVTEIAFVEGNSENHFEGGELKDQVLVFQYKGKYHAVDHQCPHSSYPLSEGAPFDIEDFGVILSAGLTCPKHGWSFDLFTGHGDRGNYRLAIWEVQVRDLQASLGENGTESSDKTDQEIWVRRKPRIG</sequence>
<organism evidence="1 2">
    <name type="scientific">Trichothecium roseum</name>
    <dbReference type="NCBI Taxonomy" id="47278"/>
    <lineage>
        <taxon>Eukaryota</taxon>
        <taxon>Fungi</taxon>
        <taxon>Dikarya</taxon>
        <taxon>Ascomycota</taxon>
        <taxon>Pezizomycotina</taxon>
        <taxon>Sordariomycetes</taxon>
        <taxon>Hypocreomycetidae</taxon>
        <taxon>Hypocreales</taxon>
        <taxon>Hypocreales incertae sedis</taxon>
        <taxon>Trichothecium</taxon>
    </lineage>
</organism>